<dbReference type="InterPro" id="IPR002182">
    <property type="entry name" value="NB-ARC"/>
</dbReference>
<dbReference type="EnsemblPlants" id="AET1Gv20042900.3">
    <property type="protein sequence ID" value="AET1Gv20042900.3"/>
    <property type="gene ID" value="AET1Gv20042900"/>
</dbReference>
<dbReference type="Gramene" id="AET1Gv20042900.10">
    <property type="protein sequence ID" value="AET1Gv20042900.10"/>
    <property type="gene ID" value="AET1Gv20042900"/>
</dbReference>
<dbReference type="EnsemblPlants" id="AET1Gv20042900.7">
    <property type="protein sequence ID" value="AET1Gv20042900.7"/>
    <property type="gene ID" value="AET1Gv20042900"/>
</dbReference>
<keyword evidence="12" id="KW-1185">Reference proteome</keyword>
<evidence type="ECO:0000256" key="6">
    <source>
        <dbReference type="ARBA" id="ARBA00023054"/>
    </source>
</evidence>
<dbReference type="Gene3D" id="1.10.8.430">
    <property type="entry name" value="Helical domain of apoptotic protease-activating factors"/>
    <property type="match status" value="1"/>
</dbReference>
<reference evidence="11" key="4">
    <citation type="submission" date="2019-03" db="UniProtKB">
        <authorList>
            <consortium name="EnsemblPlants"/>
        </authorList>
    </citation>
    <scope>IDENTIFICATION</scope>
</reference>
<dbReference type="PANTHER" id="PTHR23155">
    <property type="entry name" value="DISEASE RESISTANCE PROTEIN RP"/>
    <property type="match status" value="1"/>
</dbReference>
<dbReference type="AlphaFoldDB" id="A0A452XKJ8"/>
<dbReference type="GO" id="GO:0002758">
    <property type="term" value="P:innate immune response-activating signaling pathway"/>
    <property type="evidence" value="ECO:0007669"/>
    <property type="project" value="UniProtKB-ARBA"/>
</dbReference>
<dbReference type="Gene3D" id="3.80.10.10">
    <property type="entry name" value="Ribonuclease Inhibitor"/>
    <property type="match status" value="1"/>
</dbReference>
<dbReference type="Pfam" id="PF23598">
    <property type="entry name" value="LRR_14"/>
    <property type="match status" value="1"/>
</dbReference>
<dbReference type="InterPro" id="IPR042197">
    <property type="entry name" value="Apaf_helical"/>
</dbReference>
<evidence type="ECO:0000313" key="11">
    <source>
        <dbReference type="EnsemblPlants" id="AET1Gv20042900.9"/>
    </source>
</evidence>
<dbReference type="EnsemblPlants" id="AET1Gv20042900.2">
    <property type="protein sequence ID" value="AET1Gv20042900.2"/>
    <property type="gene ID" value="AET1Gv20042900"/>
</dbReference>
<dbReference type="InterPro" id="IPR032675">
    <property type="entry name" value="LRR_dom_sf"/>
</dbReference>
<evidence type="ECO:0000259" key="7">
    <source>
        <dbReference type="Pfam" id="PF00931"/>
    </source>
</evidence>
<dbReference type="InterPro" id="IPR044974">
    <property type="entry name" value="Disease_R_plants"/>
</dbReference>
<dbReference type="EnsemblPlants" id="AET1Gv20042900.10">
    <property type="protein sequence ID" value="AET1Gv20042900.10"/>
    <property type="gene ID" value="AET1Gv20042900"/>
</dbReference>
<evidence type="ECO:0000313" key="12">
    <source>
        <dbReference type="Proteomes" id="UP000015105"/>
    </source>
</evidence>
<evidence type="ECO:0000259" key="9">
    <source>
        <dbReference type="Pfam" id="PF23559"/>
    </source>
</evidence>
<reference evidence="12" key="1">
    <citation type="journal article" date="2014" name="Science">
        <title>Ancient hybridizations among the ancestral genomes of bread wheat.</title>
        <authorList>
            <consortium name="International Wheat Genome Sequencing Consortium,"/>
            <person name="Marcussen T."/>
            <person name="Sandve S.R."/>
            <person name="Heier L."/>
            <person name="Spannagl M."/>
            <person name="Pfeifer M."/>
            <person name="Jakobsen K.S."/>
            <person name="Wulff B.B."/>
            <person name="Steuernagel B."/>
            <person name="Mayer K.F."/>
            <person name="Olsen O.A."/>
        </authorList>
    </citation>
    <scope>NUCLEOTIDE SEQUENCE [LARGE SCALE GENOMIC DNA]</scope>
    <source>
        <strain evidence="12">cv. AL8/78</strain>
    </source>
</reference>
<evidence type="ECO:0008006" key="13">
    <source>
        <dbReference type="Google" id="ProtNLM"/>
    </source>
</evidence>
<feature type="domain" description="NB-ARC" evidence="7">
    <location>
        <begin position="184"/>
        <end position="354"/>
    </location>
</feature>
<keyword evidence="4" id="KW-0547">Nucleotide-binding</keyword>
<proteinExistence type="inferred from homology"/>
<protein>
    <recommendedName>
        <fullName evidence="13">Disease resistance protein RPM1</fullName>
    </recommendedName>
</protein>
<evidence type="ECO:0000256" key="1">
    <source>
        <dbReference type="ARBA" id="ARBA00008894"/>
    </source>
</evidence>
<dbReference type="Gramene" id="AET1Gv20042900.2">
    <property type="protein sequence ID" value="AET1Gv20042900.2"/>
    <property type="gene ID" value="AET1Gv20042900"/>
</dbReference>
<reference evidence="11" key="3">
    <citation type="journal article" date="2017" name="Nature">
        <title>Genome sequence of the progenitor of the wheat D genome Aegilops tauschii.</title>
        <authorList>
            <person name="Luo M.C."/>
            <person name="Gu Y.Q."/>
            <person name="Puiu D."/>
            <person name="Wang H."/>
            <person name="Twardziok S.O."/>
            <person name="Deal K.R."/>
            <person name="Huo N."/>
            <person name="Zhu T."/>
            <person name="Wang L."/>
            <person name="Wang Y."/>
            <person name="McGuire P.E."/>
            <person name="Liu S."/>
            <person name="Long H."/>
            <person name="Ramasamy R.K."/>
            <person name="Rodriguez J.C."/>
            <person name="Van S.L."/>
            <person name="Yuan L."/>
            <person name="Wang Z."/>
            <person name="Xia Z."/>
            <person name="Xiao L."/>
            <person name="Anderson O.D."/>
            <person name="Ouyang S."/>
            <person name="Liang Y."/>
            <person name="Zimin A.V."/>
            <person name="Pertea G."/>
            <person name="Qi P."/>
            <person name="Bennetzen J.L."/>
            <person name="Dai X."/>
            <person name="Dawson M.W."/>
            <person name="Muller H.G."/>
            <person name="Kugler K."/>
            <person name="Rivarola-Duarte L."/>
            <person name="Spannagl M."/>
            <person name="Mayer K.F.X."/>
            <person name="Lu F.H."/>
            <person name="Bevan M.W."/>
            <person name="Leroy P."/>
            <person name="Li P."/>
            <person name="You F.M."/>
            <person name="Sun Q."/>
            <person name="Liu Z."/>
            <person name="Lyons E."/>
            <person name="Wicker T."/>
            <person name="Salzberg S.L."/>
            <person name="Devos K.M."/>
            <person name="Dvorak J."/>
        </authorList>
    </citation>
    <scope>NUCLEOTIDE SEQUENCE [LARGE SCALE GENOMIC DNA]</scope>
    <source>
        <strain evidence="11">cv. AL8/78</strain>
    </source>
</reference>
<dbReference type="Gene3D" id="1.10.10.10">
    <property type="entry name" value="Winged helix-like DNA-binding domain superfamily/Winged helix DNA-binding domain"/>
    <property type="match status" value="1"/>
</dbReference>
<accession>A0A452XKJ8</accession>
<dbReference type="Gramene" id="AET1Gv20042900.1">
    <property type="protein sequence ID" value="AET1Gv20042900.1"/>
    <property type="gene ID" value="AET1Gv20042900"/>
</dbReference>
<feature type="domain" description="Disease resistance protein winged helix" evidence="9">
    <location>
        <begin position="442"/>
        <end position="513"/>
    </location>
</feature>
<dbReference type="FunFam" id="3.40.50.300:FF:001091">
    <property type="entry name" value="Probable disease resistance protein At1g61300"/>
    <property type="match status" value="1"/>
</dbReference>
<reference evidence="11" key="5">
    <citation type="journal article" date="2021" name="G3 (Bethesda)">
        <title>Aegilops tauschii genome assembly Aet v5.0 features greater sequence contiguity and improved annotation.</title>
        <authorList>
            <person name="Wang L."/>
            <person name="Zhu T."/>
            <person name="Rodriguez J.C."/>
            <person name="Deal K.R."/>
            <person name="Dubcovsky J."/>
            <person name="McGuire P.E."/>
            <person name="Lux T."/>
            <person name="Spannagl M."/>
            <person name="Mayer K.F.X."/>
            <person name="Baldrich P."/>
            <person name="Meyers B.C."/>
            <person name="Huo N."/>
            <person name="Gu Y.Q."/>
            <person name="Zhou H."/>
            <person name="Devos K.M."/>
            <person name="Bennetzen J.L."/>
            <person name="Unver T."/>
            <person name="Budak H."/>
            <person name="Gulick P.J."/>
            <person name="Galiba G."/>
            <person name="Kalapos B."/>
            <person name="Nelson D.R."/>
            <person name="Li P."/>
            <person name="You F.M."/>
            <person name="Luo M.C."/>
            <person name="Dvorak J."/>
        </authorList>
    </citation>
    <scope>NUCLEOTIDE SEQUENCE [LARGE SCALE GENOMIC DNA]</scope>
    <source>
        <strain evidence="11">cv. AL8/78</strain>
    </source>
</reference>
<dbReference type="GO" id="GO:0043531">
    <property type="term" value="F:ADP binding"/>
    <property type="evidence" value="ECO:0007669"/>
    <property type="project" value="InterPro"/>
</dbReference>
<dbReference type="GeneID" id="109747987"/>
<dbReference type="Gramene" id="AET1Gv20042900.7">
    <property type="protein sequence ID" value="AET1Gv20042900.7"/>
    <property type="gene ID" value="AET1Gv20042900"/>
</dbReference>
<dbReference type="InterPro" id="IPR027417">
    <property type="entry name" value="P-loop_NTPase"/>
</dbReference>
<dbReference type="InterPro" id="IPR055414">
    <property type="entry name" value="LRR_R13L4/SHOC2-like"/>
</dbReference>
<dbReference type="OrthoDB" id="598235at2759"/>
<dbReference type="SUPFAM" id="SSF52058">
    <property type="entry name" value="L domain-like"/>
    <property type="match status" value="1"/>
</dbReference>
<dbReference type="Gene3D" id="1.20.5.4130">
    <property type="match status" value="1"/>
</dbReference>
<dbReference type="KEGG" id="ats:109747987"/>
<reference evidence="12" key="2">
    <citation type="journal article" date="2017" name="Nat. Plants">
        <title>The Aegilops tauschii genome reveals multiple impacts of transposons.</title>
        <authorList>
            <person name="Zhao G."/>
            <person name="Zou C."/>
            <person name="Li K."/>
            <person name="Wang K."/>
            <person name="Li T."/>
            <person name="Gao L."/>
            <person name="Zhang X."/>
            <person name="Wang H."/>
            <person name="Yang Z."/>
            <person name="Liu X."/>
            <person name="Jiang W."/>
            <person name="Mao L."/>
            <person name="Kong X."/>
            <person name="Jiao Y."/>
            <person name="Jia J."/>
        </authorList>
    </citation>
    <scope>NUCLEOTIDE SEQUENCE [LARGE SCALE GENOMIC DNA]</scope>
    <source>
        <strain evidence="12">cv. AL8/78</strain>
    </source>
</reference>
<sequence length="918" mass="105071">MAEVVILSAVIKIGVALGNEALKQASSQFQKSIAQLTELQGRMGRIRSELRLMHGFLCRVDVRNLKNQNYGIWVQELRRLGHGIEDIVDEYLHLVGHKHDTGWGAYLKKGFKRPNVLLSLNRIALFVKEAEINLVHLFQAKDRWVPMVGGWDPGDSSYIVERSQHLASISRSLDAEDLVGVDTNREKLEGYLGSDDLVRSVIVLHGMGGLGKTALAANVYKKEREKFECHTWVSISQTYSIKDVLKCLITELYKNRNDTPGNINNMDINGLQDELRTFLQDKKYFIILDDVWAPEALNDLFGALAQNQKRSRVLVTTRIDSVAHHALQDQRITIEALSKDDSWKLFCKMGFSRDTNHKCPDEITQLAQEIVSKCKGIPLAIVAVGRLLFMREKTKVEFKRIHDQLDWELVNNPSMEHVRNILYLSFSYLPTHLKSCFLYCSLFPEDHLFHRKKLARLWIAEGFIEQRGASTLEEVAEGYMQELVHRNMLQLVERNSFGRIKKFIMHDIIRELAVDLCQSDCFGVTYEEDKCGGSLENGGRRLVVHTLTKDVEKSISSLHQLRSMTALDDTMPSFTLLPLLCEKSRYMTVLELSGLPIVKIPYAIGDLFNLRHLGLRNSKVKMLPNSVEKLLNLLTLDLCTSEIRELPSGIVKLKKLRHLFSQKWNDQSDRALEACSGVLISKGLGNLTNLQTLQALQAEDDSVRQLGELRQMRSLRLLNVKRIYCERLCESLIQMQFLSYLEVTASDENEVLRLNALPPNLQKLRLRGKLDEQTIHESLVFKAAGGNLYALRLNWSGLIQDPLSSFSRLTNLTELFLINAYNGEQLVFRMGWFPNLKTLVLKDLPHLKRIEIDEGAMATLEKLHLDNLNSMTEVPLDIKFLETLQHLFFIEISPEFLTLLRSHRRIGGMRQFRYSLRA</sequence>
<dbReference type="InterPro" id="IPR058922">
    <property type="entry name" value="WHD_DRP"/>
</dbReference>
<dbReference type="Pfam" id="PF00931">
    <property type="entry name" value="NB-ARC"/>
    <property type="match status" value="1"/>
</dbReference>
<dbReference type="Gramene" id="AET1Gv20042900.5">
    <property type="protein sequence ID" value="AET1Gv20042900.5"/>
    <property type="gene ID" value="AET1Gv20042900"/>
</dbReference>
<dbReference type="RefSeq" id="XP_020162628.1">
    <property type="nucleotide sequence ID" value="XM_020307039.4"/>
</dbReference>
<evidence type="ECO:0000259" key="8">
    <source>
        <dbReference type="Pfam" id="PF18052"/>
    </source>
</evidence>
<dbReference type="Gene3D" id="3.40.50.300">
    <property type="entry name" value="P-loop containing nucleotide triphosphate hydrolases"/>
    <property type="match status" value="1"/>
</dbReference>
<dbReference type="Gramene" id="AET1Gv20042900.9">
    <property type="protein sequence ID" value="AET1Gv20042900.9"/>
    <property type="gene ID" value="AET1Gv20042900"/>
</dbReference>
<keyword evidence="6" id="KW-0175">Coiled coil</keyword>
<dbReference type="RefSeq" id="XP_073362270.1">
    <property type="nucleotide sequence ID" value="XM_073506169.1"/>
</dbReference>
<dbReference type="Pfam" id="PF23559">
    <property type="entry name" value="WHD_DRP"/>
    <property type="match status" value="1"/>
</dbReference>
<name>A0A452XKJ8_AEGTS</name>
<dbReference type="Gramene" id="AET1Gv20042900.8">
    <property type="protein sequence ID" value="AET1Gv20042900.8"/>
    <property type="gene ID" value="AET1Gv20042900"/>
</dbReference>
<dbReference type="EnsemblPlants" id="AET1Gv20042900.8">
    <property type="protein sequence ID" value="AET1Gv20042900.8"/>
    <property type="gene ID" value="AET1Gv20042900"/>
</dbReference>
<organism evidence="11 12">
    <name type="scientific">Aegilops tauschii subsp. strangulata</name>
    <name type="common">Goatgrass</name>
    <dbReference type="NCBI Taxonomy" id="200361"/>
    <lineage>
        <taxon>Eukaryota</taxon>
        <taxon>Viridiplantae</taxon>
        <taxon>Streptophyta</taxon>
        <taxon>Embryophyta</taxon>
        <taxon>Tracheophyta</taxon>
        <taxon>Spermatophyta</taxon>
        <taxon>Magnoliopsida</taxon>
        <taxon>Liliopsida</taxon>
        <taxon>Poales</taxon>
        <taxon>Poaceae</taxon>
        <taxon>BOP clade</taxon>
        <taxon>Pooideae</taxon>
        <taxon>Triticodae</taxon>
        <taxon>Triticeae</taxon>
        <taxon>Triticinae</taxon>
        <taxon>Aegilops</taxon>
    </lineage>
</organism>
<keyword evidence="5" id="KW-0611">Plant defense</keyword>
<evidence type="ECO:0000259" key="10">
    <source>
        <dbReference type="Pfam" id="PF23598"/>
    </source>
</evidence>
<dbReference type="Gramene" id="AET1Gv20042900.6">
    <property type="protein sequence ID" value="AET1Gv20042900.6"/>
    <property type="gene ID" value="AET1Gv20042900"/>
</dbReference>
<keyword evidence="2" id="KW-0433">Leucine-rich repeat</keyword>
<dbReference type="EnsemblPlants" id="AET1Gv20042900.9">
    <property type="protein sequence ID" value="AET1Gv20042900.9"/>
    <property type="gene ID" value="AET1Gv20042900"/>
</dbReference>
<evidence type="ECO:0000256" key="4">
    <source>
        <dbReference type="ARBA" id="ARBA00022741"/>
    </source>
</evidence>
<dbReference type="RefSeq" id="XP_045089780.1">
    <property type="nucleotide sequence ID" value="XM_045233845.2"/>
</dbReference>
<comment type="similarity">
    <text evidence="1">Belongs to the disease resistance NB-LRR family.</text>
</comment>
<dbReference type="GO" id="GO:0042742">
    <property type="term" value="P:defense response to bacterium"/>
    <property type="evidence" value="ECO:0007669"/>
    <property type="project" value="UniProtKB-ARBA"/>
</dbReference>
<evidence type="ECO:0000256" key="2">
    <source>
        <dbReference type="ARBA" id="ARBA00022614"/>
    </source>
</evidence>
<dbReference type="PRINTS" id="PR00364">
    <property type="entry name" value="DISEASERSIST"/>
</dbReference>
<dbReference type="EnsemblPlants" id="AET1Gv20042900.5">
    <property type="protein sequence ID" value="AET1Gv20042900.5"/>
    <property type="gene ID" value="AET1Gv20042900"/>
</dbReference>
<keyword evidence="3" id="KW-0677">Repeat</keyword>
<feature type="domain" description="Disease resistance N-terminal" evidence="8">
    <location>
        <begin position="21"/>
        <end position="100"/>
    </location>
</feature>
<dbReference type="Proteomes" id="UP000015105">
    <property type="component" value="Chromosome 1D"/>
</dbReference>
<dbReference type="OMA" id="FQKYVTQ"/>
<evidence type="ECO:0000256" key="5">
    <source>
        <dbReference type="ARBA" id="ARBA00022821"/>
    </source>
</evidence>
<dbReference type="GO" id="GO:0009626">
    <property type="term" value="P:plant-type hypersensitive response"/>
    <property type="evidence" value="ECO:0007669"/>
    <property type="project" value="UniProtKB-ARBA"/>
</dbReference>
<dbReference type="FunFam" id="1.10.10.10:FF:000322">
    <property type="entry name" value="Probable disease resistance protein At1g63360"/>
    <property type="match status" value="1"/>
</dbReference>
<dbReference type="InterPro" id="IPR041118">
    <property type="entry name" value="Rx_N"/>
</dbReference>
<dbReference type="SUPFAM" id="SSF52540">
    <property type="entry name" value="P-loop containing nucleoside triphosphate hydrolases"/>
    <property type="match status" value="1"/>
</dbReference>
<dbReference type="EnsemblPlants" id="AET1Gv20042900.6">
    <property type="protein sequence ID" value="AET1Gv20042900.6"/>
    <property type="gene ID" value="AET1Gv20042900"/>
</dbReference>
<dbReference type="PANTHER" id="PTHR23155:SF1098">
    <property type="entry name" value="OS11G0678400 PROTEIN"/>
    <property type="match status" value="1"/>
</dbReference>
<dbReference type="InterPro" id="IPR036388">
    <property type="entry name" value="WH-like_DNA-bd_sf"/>
</dbReference>
<dbReference type="EnsemblPlants" id="AET1Gv20042900.1">
    <property type="protein sequence ID" value="AET1Gv20042900.1"/>
    <property type="gene ID" value="AET1Gv20042900"/>
</dbReference>
<dbReference type="Pfam" id="PF18052">
    <property type="entry name" value="Rx_N"/>
    <property type="match status" value="1"/>
</dbReference>
<dbReference type="Gramene" id="AET1Gv20042900.3">
    <property type="protein sequence ID" value="AET1Gv20042900.3"/>
    <property type="gene ID" value="AET1Gv20042900"/>
</dbReference>
<feature type="domain" description="Disease resistance R13L4/SHOC-2-like LRR" evidence="10">
    <location>
        <begin position="560"/>
        <end position="887"/>
    </location>
</feature>
<evidence type="ECO:0000256" key="3">
    <source>
        <dbReference type="ARBA" id="ARBA00022737"/>
    </source>
</evidence>
<dbReference type="STRING" id="200361.A0A452XKJ8"/>